<evidence type="ECO:0000313" key="1">
    <source>
        <dbReference type="Ensembl" id="ENSCJAP00000082779.1"/>
    </source>
</evidence>
<dbReference type="Proteomes" id="UP000008225">
    <property type="component" value="Chromosome 2"/>
</dbReference>
<reference evidence="1" key="2">
    <citation type="submission" date="2025-08" db="UniProtKB">
        <authorList>
            <consortium name="Ensembl"/>
        </authorList>
    </citation>
    <scope>IDENTIFICATION</scope>
</reference>
<accession>A0A8I3WYW5</accession>
<dbReference type="GeneTree" id="ENSGT01150000286943"/>
<dbReference type="OMA" id="AFQITGM"/>
<sequence>MISAHRNLPLLGSSNSPASASRVAWTKGAHHHAQLIFVFLVETGFHHVDQADLELLGSSDPPASAFQITGMT</sequence>
<reference evidence="1 2" key="1">
    <citation type="submission" date="2009-03" db="EMBL/GenBank/DDBJ databases">
        <authorList>
            <person name="Warren W."/>
            <person name="Ye L."/>
            <person name="Minx P."/>
            <person name="Worley K."/>
            <person name="Gibbs R."/>
            <person name="Wilson R.K."/>
        </authorList>
    </citation>
    <scope>NUCLEOTIDE SEQUENCE [LARGE SCALE GENOMIC DNA]</scope>
</reference>
<protein>
    <submittedName>
        <fullName evidence="1">Uncharacterized protein</fullName>
    </submittedName>
</protein>
<organism evidence="1 2">
    <name type="scientific">Callithrix jacchus</name>
    <name type="common">White-tufted-ear marmoset</name>
    <name type="synonym">Simia Jacchus</name>
    <dbReference type="NCBI Taxonomy" id="9483"/>
    <lineage>
        <taxon>Eukaryota</taxon>
        <taxon>Metazoa</taxon>
        <taxon>Chordata</taxon>
        <taxon>Craniata</taxon>
        <taxon>Vertebrata</taxon>
        <taxon>Euteleostomi</taxon>
        <taxon>Mammalia</taxon>
        <taxon>Eutheria</taxon>
        <taxon>Euarchontoglires</taxon>
        <taxon>Primates</taxon>
        <taxon>Haplorrhini</taxon>
        <taxon>Platyrrhini</taxon>
        <taxon>Cebidae</taxon>
        <taxon>Callitrichinae</taxon>
        <taxon>Callithrix</taxon>
        <taxon>Callithrix</taxon>
    </lineage>
</organism>
<dbReference type="Ensembl" id="ENSCJAT00000129549.1">
    <property type="protein sequence ID" value="ENSCJAP00000082779.1"/>
    <property type="gene ID" value="ENSCJAG00000085687.1"/>
</dbReference>
<dbReference type="PRINTS" id="PR02045">
    <property type="entry name" value="F138DOMAIN"/>
</dbReference>
<reference evidence="1" key="3">
    <citation type="submission" date="2025-09" db="UniProtKB">
        <authorList>
            <consortium name="Ensembl"/>
        </authorList>
    </citation>
    <scope>IDENTIFICATION</scope>
</reference>
<name>A0A8I3WYW5_CALJA</name>
<proteinExistence type="predicted"/>
<keyword evidence="2" id="KW-1185">Reference proteome</keyword>
<dbReference type="PANTHER" id="PTHR12138">
    <property type="entry name" value="PRIMATE-EXPANDED PROTEIN FAMILY"/>
    <property type="match status" value="1"/>
</dbReference>
<dbReference type="PANTHER" id="PTHR12138:SF162">
    <property type="entry name" value="CHROMOSOME UNDETERMINED SCAFFOLD_275, WHOLE GENOME SHOTGUN SEQUENCE"/>
    <property type="match status" value="1"/>
</dbReference>
<evidence type="ECO:0000313" key="2">
    <source>
        <dbReference type="Proteomes" id="UP000008225"/>
    </source>
</evidence>
<dbReference type="AlphaFoldDB" id="A0A8I3WYW5"/>